<feature type="binding site" evidence="12">
    <location>
        <begin position="531"/>
        <end position="535"/>
    </location>
    <ligand>
        <name>NADP(+)</name>
        <dbReference type="ChEBI" id="CHEBI:58349"/>
    </ligand>
</feature>
<dbReference type="EMBL" id="BAET01000025">
    <property type="protein sequence ID" value="GAB56253.1"/>
    <property type="molecule type" value="Genomic_DNA"/>
</dbReference>
<evidence type="ECO:0000313" key="15">
    <source>
        <dbReference type="EMBL" id="GAB56253.1"/>
    </source>
</evidence>
<dbReference type="Gene3D" id="3.40.50.80">
    <property type="entry name" value="Nucleotide-binding domain of ferredoxin-NADP reductase (FNR) module"/>
    <property type="match status" value="1"/>
</dbReference>
<dbReference type="PROSITE" id="PS51384">
    <property type="entry name" value="FAD_FR"/>
    <property type="match status" value="1"/>
</dbReference>
<dbReference type="GO" id="GO:0050660">
    <property type="term" value="F:flavin adenine dinucleotide binding"/>
    <property type="evidence" value="ECO:0007669"/>
    <property type="project" value="InterPro"/>
</dbReference>
<keyword evidence="2 11" id="KW-0028">Amino-acid biosynthesis</keyword>
<dbReference type="EC" id="1.8.1.2" evidence="11"/>
<dbReference type="SUPFAM" id="SSF52343">
    <property type="entry name" value="Ferredoxin reductase-like, C-terminal NADP-linked domain"/>
    <property type="match status" value="1"/>
</dbReference>
<evidence type="ECO:0000256" key="2">
    <source>
        <dbReference type="ARBA" id="ARBA00022605"/>
    </source>
</evidence>
<dbReference type="eggNOG" id="COG0369">
    <property type="taxonomic scope" value="Bacteria"/>
</dbReference>
<comment type="pathway">
    <text evidence="11">Sulfur metabolism; hydrogen sulfide biosynthesis; hydrogen sulfide from sulfite (NADPH route): step 1/1.</text>
</comment>
<keyword evidence="8 11" id="KW-0560">Oxidoreductase</keyword>
<dbReference type="GO" id="GO:0010181">
    <property type="term" value="F:FMN binding"/>
    <property type="evidence" value="ECO:0007669"/>
    <property type="project" value="InterPro"/>
</dbReference>
<dbReference type="SUPFAM" id="SSF52218">
    <property type="entry name" value="Flavoproteins"/>
    <property type="match status" value="1"/>
</dbReference>
<feature type="binding site" evidence="12">
    <location>
        <begin position="425"/>
        <end position="428"/>
    </location>
    <ligand>
        <name>FAD</name>
        <dbReference type="ChEBI" id="CHEBI:57692"/>
    </ligand>
</feature>
<dbReference type="GO" id="GO:0019344">
    <property type="term" value="P:cysteine biosynthetic process"/>
    <property type="evidence" value="ECO:0007669"/>
    <property type="project" value="UniProtKB-KW"/>
</dbReference>
<feature type="binding site" evidence="12">
    <location>
        <position position="416"/>
    </location>
    <ligand>
        <name>FAD</name>
        <dbReference type="ChEBI" id="CHEBI:57692"/>
    </ligand>
</feature>
<dbReference type="InterPro" id="IPR003097">
    <property type="entry name" value="CysJ-like_FAD-binding"/>
</dbReference>
<dbReference type="PANTHER" id="PTHR19384:SF128">
    <property type="entry name" value="NADPH OXIDOREDUCTASE A"/>
    <property type="match status" value="1"/>
</dbReference>
<feature type="binding site" evidence="12">
    <location>
        <begin position="119"/>
        <end position="122"/>
    </location>
    <ligand>
        <name>FMN</name>
        <dbReference type="ChEBI" id="CHEBI:58210"/>
    </ligand>
</feature>
<feature type="binding site" evidence="12">
    <location>
        <begin position="525"/>
        <end position="526"/>
    </location>
    <ligand>
        <name>NADP(+)</name>
        <dbReference type="ChEBI" id="CHEBI:58349"/>
    </ligand>
</feature>
<dbReference type="NCBIfam" id="TIGR01931">
    <property type="entry name" value="cysJ"/>
    <property type="match status" value="1"/>
</dbReference>
<feature type="domain" description="FAD-binding FR-type" evidence="14">
    <location>
        <begin position="240"/>
        <end position="454"/>
    </location>
</feature>
<dbReference type="Gene3D" id="2.40.30.10">
    <property type="entry name" value="Translation factors"/>
    <property type="match status" value="1"/>
</dbReference>
<dbReference type="InterPro" id="IPR023173">
    <property type="entry name" value="NADPH_Cyt_P450_Rdtase_alpha"/>
</dbReference>
<dbReference type="CDD" id="cd06199">
    <property type="entry name" value="SiR"/>
    <property type="match status" value="1"/>
</dbReference>
<dbReference type="Pfam" id="PF00258">
    <property type="entry name" value="Flavodoxin_1"/>
    <property type="match status" value="1"/>
</dbReference>
<keyword evidence="5 11" id="KW-0274">FAD</keyword>
<dbReference type="Pfam" id="PF00175">
    <property type="entry name" value="NAD_binding_1"/>
    <property type="match status" value="1"/>
</dbReference>
<evidence type="ECO:0000313" key="16">
    <source>
        <dbReference type="Proteomes" id="UP000053586"/>
    </source>
</evidence>
<feature type="binding site" evidence="12">
    <location>
        <position position="605"/>
    </location>
    <ligand>
        <name>FAD</name>
        <dbReference type="ChEBI" id="CHEBI:57692"/>
    </ligand>
</feature>
<feature type="binding site" evidence="12">
    <location>
        <begin position="155"/>
        <end position="164"/>
    </location>
    <ligand>
        <name>FMN</name>
        <dbReference type="ChEBI" id="CHEBI:58210"/>
    </ligand>
</feature>
<dbReference type="OrthoDB" id="9816402at2"/>
<evidence type="ECO:0000256" key="5">
    <source>
        <dbReference type="ARBA" id="ARBA00022827"/>
    </source>
</evidence>
<reference evidence="15 16" key="1">
    <citation type="journal article" date="2012" name="J. Bacteriol.">
        <title>Genome sequence of proteorhodopsin-containing sea ice bacterium Glaciecola punicea ACAM 611T.</title>
        <authorList>
            <person name="Qin Q.-L."/>
            <person name="Xie B.-B."/>
            <person name="Shu Y.-L."/>
            <person name="Rong J.-C."/>
            <person name="Zhao D.-L."/>
            <person name="Zhang X.-Y."/>
            <person name="Chen X.-L."/>
            <person name="Zhou B.-C."/>
            <person name="Zhanga Y.-Z."/>
        </authorList>
    </citation>
    <scope>NUCLEOTIDE SEQUENCE [LARGE SCALE GENOMIC DNA]</scope>
    <source>
        <strain evidence="15 16">ACAM 611</strain>
    </source>
</reference>
<evidence type="ECO:0000256" key="4">
    <source>
        <dbReference type="ARBA" id="ARBA00022643"/>
    </source>
</evidence>
<proteinExistence type="predicted"/>
<dbReference type="PIRSF" id="PIRSF000207">
    <property type="entry name" value="SiR-FP_CysJ"/>
    <property type="match status" value="1"/>
</dbReference>
<dbReference type="Proteomes" id="UP000053586">
    <property type="component" value="Unassembled WGS sequence"/>
</dbReference>
<organism evidence="15 16">
    <name type="scientific">Glaciecola punicea ACAM 611</name>
    <dbReference type="NCBI Taxonomy" id="1121923"/>
    <lineage>
        <taxon>Bacteria</taxon>
        <taxon>Pseudomonadati</taxon>
        <taxon>Pseudomonadota</taxon>
        <taxon>Gammaproteobacteria</taxon>
        <taxon>Alteromonadales</taxon>
        <taxon>Alteromonadaceae</taxon>
        <taxon>Glaciecola</taxon>
    </lineage>
</organism>
<dbReference type="Gene3D" id="3.40.50.360">
    <property type="match status" value="1"/>
</dbReference>
<reference evidence="15 16" key="2">
    <citation type="journal article" date="2017" name="Antonie Van Leeuwenhoek">
        <title>Rhizobium rhizosphaerae sp. nov., a novel species isolated from rice rhizosphere.</title>
        <authorList>
            <person name="Zhao J.J."/>
            <person name="Zhang J."/>
            <person name="Zhang R.J."/>
            <person name="Zhang C.W."/>
            <person name="Yin H.Q."/>
            <person name="Zhang X.X."/>
        </authorList>
    </citation>
    <scope>NUCLEOTIDE SEQUENCE [LARGE SCALE GENOMIC DNA]</scope>
    <source>
        <strain evidence="15 16">ACAM 611</strain>
    </source>
</reference>
<dbReference type="GO" id="GO:0005829">
    <property type="term" value="C:cytosol"/>
    <property type="evidence" value="ECO:0007669"/>
    <property type="project" value="TreeGrafter"/>
</dbReference>
<gene>
    <name evidence="15" type="primary">cysJ</name>
    <name evidence="15" type="ORF">GPUN_2138</name>
</gene>
<evidence type="ECO:0000256" key="12">
    <source>
        <dbReference type="PIRSR" id="PIRSR000207-1"/>
    </source>
</evidence>
<dbReference type="Pfam" id="PF00667">
    <property type="entry name" value="FAD_binding_1"/>
    <property type="match status" value="2"/>
</dbReference>
<keyword evidence="16" id="KW-1185">Reference proteome</keyword>
<dbReference type="InterPro" id="IPR008254">
    <property type="entry name" value="Flavodoxin/NO_synth"/>
</dbReference>
<dbReference type="InterPro" id="IPR039261">
    <property type="entry name" value="FNR_nucleotide-bd"/>
</dbReference>
<comment type="caution">
    <text evidence="15">The sequence shown here is derived from an EMBL/GenBank/DDBJ whole genome shotgun (WGS) entry which is preliminary data.</text>
</comment>
<name>H5TD76_9ALTE</name>
<evidence type="ECO:0000256" key="8">
    <source>
        <dbReference type="ARBA" id="ARBA00023002"/>
    </source>
</evidence>
<accession>H5TD76</accession>
<comment type="cofactor">
    <cofactor evidence="11 12">
        <name>FMN</name>
        <dbReference type="ChEBI" id="CHEBI:58210"/>
    </cofactor>
    <text evidence="11 12">Binds 1 FMN per subunit.</text>
</comment>
<evidence type="ECO:0000256" key="9">
    <source>
        <dbReference type="ARBA" id="ARBA00023192"/>
    </source>
</evidence>
<dbReference type="AlphaFoldDB" id="H5TD76"/>
<dbReference type="PRINTS" id="PR00369">
    <property type="entry name" value="FLAVODOXIN"/>
</dbReference>
<evidence type="ECO:0000256" key="3">
    <source>
        <dbReference type="ARBA" id="ARBA00022630"/>
    </source>
</evidence>
<dbReference type="SUPFAM" id="SSF63380">
    <property type="entry name" value="Riboflavin synthase domain-like"/>
    <property type="match status" value="1"/>
</dbReference>
<dbReference type="InterPro" id="IPR001094">
    <property type="entry name" value="Flavdoxin-like"/>
</dbReference>
<evidence type="ECO:0000256" key="1">
    <source>
        <dbReference type="ARBA" id="ARBA00022448"/>
    </source>
</evidence>
<keyword evidence="9 11" id="KW-0198">Cysteine biosynthesis</keyword>
<dbReference type="UniPathway" id="UPA00140">
    <property type="reaction ID" value="UER00207"/>
</dbReference>
<comment type="catalytic activity">
    <reaction evidence="10 11">
        <text>hydrogen sulfide + 3 NADP(+) + 3 H2O = sulfite + 3 NADPH + 4 H(+)</text>
        <dbReference type="Rhea" id="RHEA:13801"/>
        <dbReference type="ChEBI" id="CHEBI:15377"/>
        <dbReference type="ChEBI" id="CHEBI:15378"/>
        <dbReference type="ChEBI" id="CHEBI:17359"/>
        <dbReference type="ChEBI" id="CHEBI:29919"/>
        <dbReference type="ChEBI" id="CHEBI:57783"/>
        <dbReference type="ChEBI" id="CHEBI:58349"/>
        <dbReference type="EC" id="1.8.1.2"/>
    </reaction>
</comment>
<keyword evidence="7 11" id="KW-0249">Electron transport</keyword>
<evidence type="ECO:0000259" key="14">
    <source>
        <dbReference type="PROSITE" id="PS51384"/>
    </source>
</evidence>
<evidence type="ECO:0000259" key="13">
    <source>
        <dbReference type="PROSITE" id="PS50902"/>
    </source>
</evidence>
<feature type="domain" description="Flavodoxin-like" evidence="13">
    <location>
        <begin position="66"/>
        <end position="204"/>
    </location>
</feature>
<sequence>MNQQNDNSSSQALNDVQLTALSRAVSGFSEDQLIWASGYLSGLSAHARHSVLDVSGALVQAEQPMLTVLYGTQTGNTKHEAQAFSNHIASKGAKTKLVNMSDYKPRKIKDETHLVVFVSTHGEGDAPDAAIELYEFLASKKAPRLTNLSYAIVGLGDTSYEFFCQTGKDFDSRLAALGARPIIARLDCDVDYNDDIASWSQSVTSLLIASLSPAEAANTLNNIPVNQQEKLPPENKYSKQNPFTAALLSCVKITGRGSVKDIQHAEISLEGSNLQYLPGDSLGVYFTNDGALAERVIRATGTTADALVTIKGETVSLKTALIEKRELTLSYPGFVKAYLAATKDAGLQAILDDKPALRTFLEERQIVDIVEQFPNTITAQDLIDALRPISPRLYSIASSQSEVDDEVHLTVAHIDYQAFGSRHQGGASGFLATRLDEGAKMKVFVENNMNFRLPTNPDTPIIMIGPGTGIAPFRAFMQEREALGAAGKNWLFFGNPSFTQDFLYQVEWQRYLKEGLLSKISLAFSRDQANKIYVQDRLLENGKEVYEWLEQGAHFYVCGDAMHMAKDVEKALLNIIQTHGSKSEQEAKHYVVDMRKTKRYQKDVY</sequence>
<dbReference type="InterPro" id="IPR029039">
    <property type="entry name" value="Flavoprotein-like_sf"/>
</dbReference>
<dbReference type="PANTHER" id="PTHR19384">
    <property type="entry name" value="NITRIC OXIDE SYNTHASE-RELATED"/>
    <property type="match status" value="1"/>
</dbReference>
<dbReference type="InterPro" id="IPR010199">
    <property type="entry name" value="CysJ"/>
</dbReference>
<comment type="function">
    <text evidence="11">Component of the sulfite reductase complex that catalyzes the 6-electron reduction of sulfite to sulfide. This is one of several activities required for the biosynthesis of L-cysteine from sulfate. The flavoprotein component catalyzes the electron flow from NADPH -&gt; FAD -&gt; FMN to the hemoprotein component.</text>
</comment>
<dbReference type="RefSeq" id="WP_006006196.1">
    <property type="nucleotide sequence ID" value="NZ_BAET01000025.1"/>
</dbReference>
<feature type="binding site" evidence="12">
    <location>
        <begin position="392"/>
        <end position="395"/>
    </location>
    <ligand>
        <name>FAD</name>
        <dbReference type="ChEBI" id="CHEBI:57692"/>
    </ligand>
</feature>
<comment type="cofactor">
    <cofactor evidence="11 12">
        <name>FAD</name>
        <dbReference type="ChEBI" id="CHEBI:57692"/>
    </cofactor>
    <text evidence="11 12">Binds 1 FAD per subunit.</text>
</comment>
<evidence type="ECO:0000256" key="7">
    <source>
        <dbReference type="ARBA" id="ARBA00022982"/>
    </source>
</evidence>
<dbReference type="InterPro" id="IPR017927">
    <property type="entry name" value="FAD-bd_FR_type"/>
</dbReference>
<keyword evidence="3 11" id="KW-0285">Flavoprotein</keyword>
<dbReference type="InterPro" id="IPR017938">
    <property type="entry name" value="Riboflavin_synthase-like_b-brl"/>
</dbReference>
<dbReference type="Gene3D" id="1.20.990.10">
    <property type="entry name" value="NADPH-cytochrome p450 Reductase, Chain A, domain 3"/>
    <property type="match status" value="1"/>
</dbReference>
<evidence type="ECO:0000256" key="10">
    <source>
        <dbReference type="ARBA" id="ARBA00052219"/>
    </source>
</evidence>
<feature type="binding site" evidence="12">
    <location>
        <begin position="410"/>
        <end position="412"/>
    </location>
    <ligand>
        <name>FAD</name>
        <dbReference type="ChEBI" id="CHEBI:57692"/>
    </ligand>
</feature>
<dbReference type="GO" id="GO:0004783">
    <property type="term" value="F:sulfite reductase (NADPH) activity"/>
    <property type="evidence" value="ECO:0007669"/>
    <property type="project" value="UniProtKB-EC"/>
</dbReference>
<keyword evidence="4 11" id="KW-0288">FMN</keyword>
<dbReference type="GO" id="GO:0070814">
    <property type="term" value="P:hydrogen sulfide biosynthetic process"/>
    <property type="evidence" value="ECO:0007669"/>
    <property type="project" value="UniProtKB-UniPathway"/>
</dbReference>
<feature type="binding site" evidence="12">
    <location>
        <position position="567"/>
    </location>
    <ligand>
        <name>NADP(+)</name>
        <dbReference type="ChEBI" id="CHEBI:58349"/>
    </ligand>
</feature>
<dbReference type="PRINTS" id="PR00371">
    <property type="entry name" value="FPNCR"/>
</dbReference>
<evidence type="ECO:0000256" key="6">
    <source>
        <dbReference type="ARBA" id="ARBA00022857"/>
    </source>
</evidence>
<feature type="binding site" evidence="12">
    <location>
        <position position="328"/>
    </location>
    <ligand>
        <name>FAD</name>
        <dbReference type="ChEBI" id="CHEBI:57692"/>
    </ligand>
</feature>
<dbReference type="STRING" id="56804.BAE46_12355"/>
<dbReference type="InterPro" id="IPR001433">
    <property type="entry name" value="OxRdtase_FAD/NAD-bd"/>
</dbReference>
<dbReference type="PROSITE" id="PS50902">
    <property type="entry name" value="FLAVODOXIN_LIKE"/>
    <property type="match status" value="1"/>
</dbReference>
<keyword evidence="1 11" id="KW-0813">Transport</keyword>
<keyword evidence="6 11" id="KW-0521">NADP</keyword>
<comment type="subunit">
    <text evidence="11">Alpha(8)-beta(8). The alpha component is a flavoprotein, the beta component is a hemoprotein.</text>
</comment>
<dbReference type="InterPro" id="IPR001709">
    <property type="entry name" value="Flavoprot_Pyr_Nucl_cyt_Rdtase"/>
</dbReference>
<evidence type="ECO:0000256" key="11">
    <source>
        <dbReference type="PIRNR" id="PIRNR000207"/>
    </source>
</evidence>
<dbReference type="FunFam" id="3.40.50.80:FF:000001">
    <property type="entry name" value="NADPH--cytochrome P450 reductase 1"/>
    <property type="match status" value="1"/>
</dbReference>
<protein>
    <recommendedName>
        <fullName evidence="11">Sulfite reductase [NADPH] flavoprotein alpha-component</fullName>
        <shortName evidence="11">SiR-FP</shortName>
        <ecNumber evidence="11">1.8.1.2</ecNumber>
    </recommendedName>
</protein>